<evidence type="ECO:0000256" key="2">
    <source>
        <dbReference type="ARBA" id="ARBA00009006"/>
    </source>
</evidence>
<dbReference type="InterPro" id="IPR000026">
    <property type="entry name" value="N1-like"/>
</dbReference>
<organism evidence="9 10">
    <name type="scientific">Erwinia sorbitola</name>
    <dbReference type="NCBI Taxonomy" id="2681984"/>
    <lineage>
        <taxon>Bacteria</taxon>
        <taxon>Pseudomonadati</taxon>
        <taxon>Pseudomonadota</taxon>
        <taxon>Gammaproteobacteria</taxon>
        <taxon>Enterobacterales</taxon>
        <taxon>Erwiniaceae</taxon>
        <taxon>Erwinia</taxon>
    </lineage>
</organism>
<reference evidence="9 10" key="1">
    <citation type="submission" date="2019-12" db="EMBL/GenBank/DDBJ databases">
        <title>Erwinia sp. nov., isolated from droppings of birds in the Qinghai-Tiebt plateau of China.</title>
        <authorList>
            <person name="Ge Y."/>
        </authorList>
    </citation>
    <scope>NUCLEOTIDE SEQUENCE [LARGE SCALE GENOMIC DNA]</scope>
    <source>
        <strain evidence="9 10">J780</strain>
    </source>
</reference>
<accession>A0A6I6EMR5</accession>
<evidence type="ECO:0000313" key="9">
    <source>
        <dbReference type="EMBL" id="QGU87606.1"/>
    </source>
</evidence>
<keyword evidence="6 7" id="KW-0378">Hydrolase</keyword>
<gene>
    <name evidence="9" type="ORF">GN242_10420</name>
</gene>
<dbReference type="EC" id="3.1.27.-" evidence="7"/>
<dbReference type="InterPro" id="IPR016191">
    <property type="entry name" value="Ribonuclease/ribotoxin"/>
</dbReference>
<dbReference type="AlphaFoldDB" id="A0A6I6EMR5"/>
<evidence type="ECO:0000313" key="10">
    <source>
        <dbReference type="Proteomes" id="UP000424752"/>
    </source>
</evidence>
<dbReference type="Proteomes" id="UP000424752">
    <property type="component" value="Chromosome"/>
</dbReference>
<keyword evidence="4 7" id="KW-0964">Secreted</keyword>
<dbReference type="EMBL" id="CP046509">
    <property type="protein sequence ID" value="QGU87606.1"/>
    <property type="molecule type" value="Genomic_DNA"/>
</dbReference>
<evidence type="ECO:0000256" key="8">
    <source>
        <dbReference type="PIRSR" id="PIRSR001013-1"/>
    </source>
</evidence>
<protein>
    <recommendedName>
        <fullName evidence="3 7">Ribonuclease</fullName>
        <ecNumber evidence="7">3.1.27.-</ecNumber>
    </recommendedName>
</protein>
<dbReference type="GO" id="GO:0003723">
    <property type="term" value="F:RNA binding"/>
    <property type="evidence" value="ECO:0007669"/>
    <property type="project" value="UniProtKB-UniRule"/>
</dbReference>
<name>A0A6I6EMR5_9GAMM</name>
<feature type="active site" description="Proton donor" evidence="8">
    <location>
        <position position="149"/>
    </location>
</feature>
<evidence type="ECO:0000256" key="7">
    <source>
        <dbReference type="PIRNR" id="PIRNR001013"/>
    </source>
</evidence>
<feature type="active site" description="Proton acceptor" evidence="8">
    <location>
        <position position="120"/>
    </location>
</feature>
<dbReference type="GO" id="GO:0005576">
    <property type="term" value="C:extracellular region"/>
    <property type="evidence" value="ECO:0007669"/>
    <property type="project" value="UniProtKB-SubCell"/>
</dbReference>
<comment type="subcellular location">
    <subcellularLocation>
        <location evidence="1 7">Secreted</location>
    </subcellularLocation>
</comment>
<dbReference type="GO" id="GO:0016787">
    <property type="term" value="F:hydrolase activity"/>
    <property type="evidence" value="ECO:0007669"/>
    <property type="project" value="UniProtKB-KW"/>
</dbReference>
<evidence type="ECO:0000256" key="3">
    <source>
        <dbReference type="ARBA" id="ARBA00022214"/>
    </source>
</evidence>
<dbReference type="KEGG" id="erwi:GN242_10420"/>
<dbReference type="GO" id="GO:0004521">
    <property type="term" value="F:RNA endonuclease activity"/>
    <property type="evidence" value="ECO:0007669"/>
    <property type="project" value="UniProtKB-UniRule"/>
</dbReference>
<evidence type="ECO:0000256" key="4">
    <source>
        <dbReference type="ARBA" id="ARBA00022525"/>
    </source>
</evidence>
<keyword evidence="7" id="KW-0255">Endonuclease</keyword>
<dbReference type="Gene3D" id="3.10.450.30">
    <property type="entry name" value="Microbial ribonucleases"/>
    <property type="match status" value="1"/>
</dbReference>
<dbReference type="PRINTS" id="PR00117">
    <property type="entry name" value="BARNASE"/>
</dbReference>
<evidence type="ECO:0000256" key="1">
    <source>
        <dbReference type="ARBA" id="ARBA00004613"/>
    </source>
</evidence>
<dbReference type="PIRSF" id="PIRSF001013">
    <property type="entry name" value="Barnase"/>
    <property type="match status" value="1"/>
</dbReference>
<dbReference type="SUPFAM" id="SSF53933">
    <property type="entry name" value="Microbial ribonucleases"/>
    <property type="match status" value="1"/>
</dbReference>
<sequence length="157" mass="17791">MNKKLIIAAIFAIVASYAGLRQQGEARAPVSAHEQAVSTRQSDSSSAISELTKQQRVADYFRQHQKLPEYYIRKGDARRQGWDPAKGNLCSVLPGRAIGGDRFSNREGGLPEKNGRSWFEADVNYQCGRRGTDRMLYSSDGLIYVTRDHYRHFEQVH</sequence>
<dbReference type="RefSeq" id="WP_156287435.1">
    <property type="nucleotide sequence ID" value="NZ_CP046509.1"/>
</dbReference>
<proteinExistence type="inferred from homology"/>
<dbReference type="InterPro" id="IPR001887">
    <property type="entry name" value="Barnase"/>
</dbReference>
<evidence type="ECO:0000256" key="5">
    <source>
        <dbReference type="ARBA" id="ARBA00022722"/>
    </source>
</evidence>
<dbReference type="Pfam" id="PF00545">
    <property type="entry name" value="Ribonuclease"/>
    <property type="match status" value="1"/>
</dbReference>
<evidence type="ECO:0000256" key="6">
    <source>
        <dbReference type="ARBA" id="ARBA00022801"/>
    </source>
</evidence>
<comment type="similarity">
    <text evidence="2 7">Belongs to the ribonuclease N1/T1 family.</text>
</comment>
<keyword evidence="5 7" id="KW-0540">Nuclease</keyword>